<dbReference type="GO" id="GO:0005829">
    <property type="term" value="C:cytosol"/>
    <property type="evidence" value="ECO:0007669"/>
    <property type="project" value="TreeGrafter"/>
</dbReference>
<dbReference type="AlphaFoldDB" id="A0A383AR91"/>
<dbReference type="InterPro" id="IPR036061">
    <property type="entry name" value="CheW-like_dom_sf"/>
</dbReference>
<dbReference type="PANTHER" id="PTHR22617:SF43">
    <property type="entry name" value="PROTEIN PILI"/>
    <property type="match status" value="1"/>
</dbReference>
<dbReference type="Gene3D" id="2.40.50.180">
    <property type="entry name" value="CheA-289, Domain 4"/>
    <property type="match status" value="1"/>
</dbReference>
<dbReference type="SMART" id="SM00260">
    <property type="entry name" value="CheW"/>
    <property type="match status" value="1"/>
</dbReference>
<gene>
    <name evidence="2" type="ORF">METZ01_LOCUS462894</name>
</gene>
<dbReference type="GO" id="GO:0007165">
    <property type="term" value="P:signal transduction"/>
    <property type="evidence" value="ECO:0007669"/>
    <property type="project" value="InterPro"/>
</dbReference>
<dbReference type="PANTHER" id="PTHR22617">
    <property type="entry name" value="CHEMOTAXIS SENSOR HISTIDINE KINASE-RELATED"/>
    <property type="match status" value="1"/>
</dbReference>
<reference evidence="2" key="1">
    <citation type="submission" date="2018-05" db="EMBL/GenBank/DDBJ databases">
        <authorList>
            <person name="Lanie J.A."/>
            <person name="Ng W.-L."/>
            <person name="Kazmierczak K.M."/>
            <person name="Andrzejewski T.M."/>
            <person name="Davidsen T.M."/>
            <person name="Wayne K.J."/>
            <person name="Tettelin H."/>
            <person name="Glass J.I."/>
            <person name="Rusch D."/>
            <person name="Podicherti R."/>
            <person name="Tsui H.-C.T."/>
            <person name="Winkler M.E."/>
        </authorList>
    </citation>
    <scope>NUCLEOTIDE SEQUENCE</scope>
</reference>
<proteinExistence type="predicted"/>
<feature type="domain" description="CheW-like" evidence="1">
    <location>
        <begin position="40"/>
        <end position="181"/>
    </location>
</feature>
<accession>A0A383AR91</accession>
<dbReference type="Pfam" id="PF01584">
    <property type="entry name" value="CheW"/>
    <property type="match status" value="1"/>
</dbReference>
<dbReference type="GO" id="GO:0006935">
    <property type="term" value="P:chemotaxis"/>
    <property type="evidence" value="ECO:0007669"/>
    <property type="project" value="InterPro"/>
</dbReference>
<name>A0A383AR91_9ZZZZ</name>
<evidence type="ECO:0000313" key="2">
    <source>
        <dbReference type="EMBL" id="SVE10040.1"/>
    </source>
</evidence>
<evidence type="ECO:0000259" key="1">
    <source>
        <dbReference type="PROSITE" id="PS50851"/>
    </source>
</evidence>
<dbReference type="SUPFAM" id="SSF50341">
    <property type="entry name" value="CheW-like"/>
    <property type="match status" value="1"/>
</dbReference>
<dbReference type="Gene3D" id="2.30.30.40">
    <property type="entry name" value="SH3 Domains"/>
    <property type="match status" value="1"/>
</dbReference>
<dbReference type="InterPro" id="IPR039315">
    <property type="entry name" value="CheW"/>
</dbReference>
<organism evidence="2">
    <name type="scientific">marine metagenome</name>
    <dbReference type="NCBI Taxonomy" id="408172"/>
    <lineage>
        <taxon>unclassified sequences</taxon>
        <taxon>metagenomes</taxon>
        <taxon>ecological metagenomes</taxon>
    </lineage>
</organism>
<dbReference type="EMBL" id="UINC01194113">
    <property type="protein sequence ID" value="SVE10040.1"/>
    <property type="molecule type" value="Genomic_DNA"/>
</dbReference>
<sequence length="187" mass="21096">MSATVELASLVERPMELLREMEDRVRAAVAGAPVDKISAEWTGIAFRIEKENFVAGRGQVREILMLPNTITPVPGAKRWLIGIANLHGHLLPLIDLKMFLGRGRTPLRRITRIIAINHHDVPAGIIVDEVRGFKRFFESEYVELVPETSIRCETYLRGAYDRGESTWSIFDFYDLLESSAFLEAAAD</sequence>
<protein>
    <recommendedName>
        <fullName evidence="1">CheW-like domain-containing protein</fullName>
    </recommendedName>
</protein>
<dbReference type="InterPro" id="IPR002545">
    <property type="entry name" value="CheW-lke_dom"/>
</dbReference>
<dbReference type="PROSITE" id="PS50851">
    <property type="entry name" value="CHEW"/>
    <property type="match status" value="1"/>
</dbReference>